<keyword evidence="4 9" id="KW-0238">DNA-binding</keyword>
<dbReference type="Pfam" id="PF02954">
    <property type="entry name" value="HTH_8"/>
    <property type="match status" value="1"/>
</dbReference>
<dbReference type="InterPro" id="IPR003593">
    <property type="entry name" value="AAA+_ATPase"/>
</dbReference>
<keyword evidence="5" id="KW-0804">Transcription</keyword>
<keyword evidence="6" id="KW-0597">Phosphoprotein</keyword>
<dbReference type="RefSeq" id="WP_184745099.1">
    <property type="nucleotide sequence ID" value="NZ_JACHGJ010000002.1"/>
</dbReference>
<dbReference type="Gene3D" id="3.40.50.300">
    <property type="entry name" value="P-loop containing nucleotide triphosphate hydrolases"/>
    <property type="match status" value="1"/>
</dbReference>
<dbReference type="InterPro" id="IPR011006">
    <property type="entry name" value="CheY-like_superfamily"/>
</dbReference>
<evidence type="ECO:0000256" key="3">
    <source>
        <dbReference type="ARBA" id="ARBA00023015"/>
    </source>
</evidence>
<dbReference type="SUPFAM" id="SSF52172">
    <property type="entry name" value="CheY-like"/>
    <property type="match status" value="1"/>
</dbReference>
<evidence type="ECO:0000256" key="5">
    <source>
        <dbReference type="ARBA" id="ARBA00023163"/>
    </source>
</evidence>
<dbReference type="AlphaFoldDB" id="A0A841R9R5"/>
<organism evidence="9 10">
    <name type="scientific">Spirochaeta isovalerica</name>
    <dbReference type="NCBI Taxonomy" id="150"/>
    <lineage>
        <taxon>Bacteria</taxon>
        <taxon>Pseudomonadati</taxon>
        <taxon>Spirochaetota</taxon>
        <taxon>Spirochaetia</taxon>
        <taxon>Spirochaetales</taxon>
        <taxon>Spirochaetaceae</taxon>
        <taxon>Spirochaeta</taxon>
    </lineage>
</organism>
<sequence length="449" mass="49963">MSPNVLIVDDNRDILAAARIALAQTGFSVTTGSDPEQIPALMAKTDFQVILLDMNFTRGVVHGEEGLTWLQKIRENDPAAVVILITAYGDVELAVRAMQNGAYDFIQKPWDNEKLVSTVSMAVELGRSKREVSLLKRQNQFLSECNGTQVIGSGPAMRKVLDLVEKVSRTDANVLITGENGTGKDLIARLIHDSSERSDAPFLPVDMGAIPESLFESEMFGYERGAFTGADKSRIGRIEAASGGTLFLDEIGNIPLAQQPKLLRVLETRELVSLGGVSRRAFDIRLICATNSDIQKLIEDNRFRQDLLYRINTVEIPLPSLRERKEDIPELLDHFLQFFCRKYKRPDLKITPSLMERLTEFPWPGNVRELKHLVERAVILAAGSPLKAEDFSLRSGVSEKNISNFNLENREMSGIAEAIDASEGNLSRAAELLGISRATLYRKMEKYGL</sequence>
<evidence type="ECO:0000256" key="2">
    <source>
        <dbReference type="ARBA" id="ARBA00022840"/>
    </source>
</evidence>
<dbReference type="GO" id="GO:0006355">
    <property type="term" value="P:regulation of DNA-templated transcription"/>
    <property type="evidence" value="ECO:0007669"/>
    <property type="project" value="InterPro"/>
</dbReference>
<dbReference type="SUPFAM" id="SSF46689">
    <property type="entry name" value="Homeodomain-like"/>
    <property type="match status" value="1"/>
</dbReference>
<proteinExistence type="predicted"/>
<dbReference type="PANTHER" id="PTHR32071:SF113">
    <property type="entry name" value="ALGINATE BIOSYNTHESIS TRANSCRIPTIONAL REGULATORY PROTEIN ALGB"/>
    <property type="match status" value="1"/>
</dbReference>
<evidence type="ECO:0000259" key="8">
    <source>
        <dbReference type="PROSITE" id="PS50110"/>
    </source>
</evidence>
<evidence type="ECO:0000313" key="9">
    <source>
        <dbReference type="EMBL" id="MBB6479669.1"/>
    </source>
</evidence>
<dbReference type="PROSITE" id="PS00676">
    <property type="entry name" value="SIGMA54_INTERACT_2"/>
    <property type="match status" value="1"/>
</dbReference>
<dbReference type="FunFam" id="3.40.50.300:FF:000006">
    <property type="entry name" value="DNA-binding transcriptional regulator NtrC"/>
    <property type="match status" value="1"/>
</dbReference>
<keyword evidence="2" id="KW-0067">ATP-binding</keyword>
<dbReference type="InterPro" id="IPR002078">
    <property type="entry name" value="Sigma_54_int"/>
</dbReference>
<dbReference type="EMBL" id="JACHGJ010000002">
    <property type="protein sequence ID" value="MBB6479669.1"/>
    <property type="molecule type" value="Genomic_DNA"/>
</dbReference>
<dbReference type="SMART" id="SM00448">
    <property type="entry name" value="REC"/>
    <property type="match status" value="1"/>
</dbReference>
<keyword evidence="10" id="KW-1185">Reference proteome</keyword>
<reference evidence="9 10" key="1">
    <citation type="submission" date="2020-08" db="EMBL/GenBank/DDBJ databases">
        <title>Genomic Encyclopedia of Type Strains, Phase IV (KMG-IV): sequencing the most valuable type-strain genomes for metagenomic binning, comparative biology and taxonomic classification.</title>
        <authorList>
            <person name="Goeker M."/>
        </authorList>
    </citation>
    <scope>NUCLEOTIDE SEQUENCE [LARGE SCALE GENOMIC DNA]</scope>
    <source>
        <strain evidence="9 10">DSM 2461</strain>
    </source>
</reference>
<dbReference type="PROSITE" id="PS00688">
    <property type="entry name" value="SIGMA54_INTERACT_3"/>
    <property type="match status" value="1"/>
</dbReference>
<dbReference type="InterPro" id="IPR001789">
    <property type="entry name" value="Sig_transdc_resp-reg_receiver"/>
</dbReference>
<dbReference type="PRINTS" id="PR01590">
    <property type="entry name" value="HTHFIS"/>
</dbReference>
<comment type="caution">
    <text evidence="9">The sequence shown here is derived from an EMBL/GenBank/DDBJ whole genome shotgun (WGS) entry which is preliminary data.</text>
</comment>
<dbReference type="Proteomes" id="UP000587760">
    <property type="component" value="Unassembled WGS sequence"/>
</dbReference>
<gene>
    <name evidence="9" type="ORF">HNR50_001327</name>
</gene>
<dbReference type="GO" id="GO:0043565">
    <property type="term" value="F:sequence-specific DNA binding"/>
    <property type="evidence" value="ECO:0007669"/>
    <property type="project" value="InterPro"/>
</dbReference>
<dbReference type="Pfam" id="PF00072">
    <property type="entry name" value="Response_reg"/>
    <property type="match status" value="1"/>
</dbReference>
<dbReference type="InterPro" id="IPR009057">
    <property type="entry name" value="Homeodomain-like_sf"/>
</dbReference>
<dbReference type="GO" id="GO:0000160">
    <property type="term" value="P:phosphorelay signal transduction system"/>
    <property type="evidence" value="ECO:0007669"/>
    <property type="project" value="InterPro"/>
</dbReference>
<feature type="domain" description="Sigma-54 factor interaction" evidence="7">
    <location>
        <begin position="150"/>
        <end position="379"/>
    </location>
</feature>
<evidence type="ECO:0000313" key="10">
    <source>
        <dbReference type="Proteomes" id="UP000587760"/>
    </source>
</evidence>
<dbReference type="PROSITE" id="PS50110">
    <property type="entry name" value="RESPONSE_REGULATORY"/>
    <property type="match status" value="1"/>
</dbReference>
<dbReference type="InterPro" id="IPR025943">
    <property type="entry name" value="Sigma_54_int_dom_ATP-bd_2"/>
</dbReference>
<accession>A0A841R9R5</accession>
<dbReference type="Pfam" id="PF25601">
    <property type="entry name" value="AAA_lid_14"/>
    <property type="match status" value="1"/>
</dbReference>
<dbReference type="InterPro" id="IPR058031">
    <property type="entry name" value="AAA_lid_NorR"/>
</dbReference>
<evidence type="ECO:0000256" key="4">
    <source>
        <dbReference type="ARBA" id="ARBA00023125"/>
    </source>
</evidence>
<feature type="domain" description="Response regulatory" evidence="8">
    <location>
        <begin position="4"/>
        <end position="123"/>
    </location>
</feature>
<dbReference type="PANTHER" id="PTHR32071">
    <property type="entry name" value="TRANSCRIPTIONAL REGULATORY PROTEIN"/>
    <property type="match status" value="1"/>
</dbReference>
<evidence type="ECO:0000259" key="7">
    <source>
        <dbReference type="PROSITE" id="PS50045"/>
    </source>
</evidence>
<dbReference type="CDD" id="cd00009">
    <property type="entry name" value="AAA"/>
    <property type="match status" value="1"/>
</dbReference>
<dbReference type="InterPro" id="IPR027417">
    <property type="entry name" value="P-loop_NTPase"/>
</dbReference>
<dbReference type="SUPFAM" id="SSF52540">
    <property type="entry name" value="P-loop containing nucleoside triphosphate hydrolases"/>
    <property type="match status" value="1"/>
</dbReference>
<protein>
    <submittedName>
        <fullName evidence="9">DNA-binding NtrC family response regulator</fullName>
    </submittedName>
</protein>
<name>A0A841R9R5_9SPIO</name>
<keyword evidence="1" id="KW-0547">Nucleotide-binding</keyword>
<dbReference type="InterPro" id="IPR002197">
    <property type="entry name" value="HTH_Fis"/>
</dbReference>
<dbReference type="GO" id="GO:0005524">
    <property type="term" value="F:ATP binding"/>
    <property type="evidence" value="ECO:0007669"/>
    <property type="project" value="UniProtKB-KW"/>
</dbReference>
<dbReference type="Gene3D" id="1.10.10.60">
    <property type="entry name" value="Homeodomain-like"/>
    <property type="match status" value="1"/>
</dbReference>
<dbReference type="SMART" id="SM00382">
    <property type="entry name" value="AAA"/>
    <property type="match status" value="1"/>
</dbReference>
<evidence type="ECO:0000256" key="1">
    <source>
        <dbReference type="ARBA" id="ARBA00022741"/>
    </source>
</evidence>
<dbReference type="Pfam" id="PF00158">
    <property type="entry name" value="Sigma54_activat"/>
    <property type="match status" value="1"/>
</dbReference>
<evidence type="ECO:0000256" key="6">
    <source>
        <dbReference type="PROSITE-ProRule" id="PRU00169"/>
    </source>
</evidence>
<feature type="modified residue" description="4-aspartylphosphate" evidence="6">
    <location>
        <position position="53"/>
    </location>
</feature>
<dbReference type="Gene3D" id="3.40.50.2300">
    <property type="match status" value="1"/>
</dbReference>
<dbReference type="InterPro" id="IPR025944">
    <property type="entry name" value="Sigma_54_int_dom_CS"/>
</dbReference>
<dbReference type="PROSITE" id="PS50045">
    <property type="entry name" value="SIGMA54_INTERACT_4"/>
    <property type="match status" value="1"/>
</dbReference>
<keyword evidence="3" id="KW-0805">Transcription regulation</keyword>
<dbReference type="Gene3D" id="1.10.8.60">
    <property type="match status" value="1"/>
</dbReference>